<accession>A0A511ZCS2</accession>
<comment type="subcellular location">
    <subcellularLocation>
        <location evidence="1">Cell membrane</location>
        <topology evidence="1">Multi-pass membrane protein</topology>
    </subcellularLocation>
</comment>
<dbReference type="Proteomes" id="UP000321901">
    <property type="component" value="Unassembled WGS sequence"/>
</dbReference>
<evidence type="ECO:0008006" key="9">
    <source>
        <dbReference type="Google" id="ProtNLM"/>
    </source>
</evidence>
<evidence type="ECO:0000256" key="4">
    <source>
        <dbReference type="ARBA" id="ARBA00022692"/>
    </source>
</evidence>
<evidence type="ECO:0000256" key="6">
    <source>
        <dbReference type="ARBA" id="ARBA00023136"/>
    </source>
</evidence>
<dbReference type="EMBL" id="BJYL01000071">
    <property type="protein sequence ID" value="GEN85245.1"/>
    <property type="molecule type" value="Genomic_DNA"/>
</dbReference>
<dbReference type="AlphaFoldDB" id="A0A511ZCS2"/>
<proteinExistence type="inferred from homology"/>
<evidence type="ECO:0000256" key="5">
    <source>
        <dbReference type="ARBA" id="ARBA00022989"/>
    </source>
</evidence>
<dbReference type="InterPro" id="IPR003370">
    <property type="entry name" value="Chromate_transpt"/>
</dbReference>
<reference evidence="7 8" key="1">
    <citation type="submission" date="2019-07" db="EMBL/GenBank/DDBJ databases">
        <title>Whole genome shotgun sequence of Sporosarcina luteola NBRC 105378.</title>
        <authorList>
            <person name="Hosoyama A."/>
            <person name="Uohara A."/>
            <person name="Ohji S."/>
            <person name="Ichikawa N."/>
        </authorList>
    </citation>
    <scope>NUCLEOTIDE SEQUENCE [LARGE SCALE GENOMIC DNA]</scope>
    <source>
        <strain evidence="7 8">NBRC 105378</strain>
    </source>
</reference>
<protein>
    <recommendedName>
        <fullName evidence="9">Chromate transporter</fullName>
    </recommendedName>
</protein>
<organism evidence="7 8">
    <name type="scientific">Sporosarcina luteola</name>
    <dbReference type="NCBI Taxonomy" id="582850"/>
    <lineage>
        <taxon>Bacteria</taxon>
        <taxon>Bacillati</taxon>
        <taxon>Bacillota</taxon>
        <taxon>Bacilli</taxon>
        <taxon>Bacillales</taxon>
        <taxon>Caryophanaceae</taxon>
        <taxon>Sporosarcina</taxon>
    </lineage>
</organism>
<dbReference type="PANTHER" id="PTHR33567">
    <property type="entry name" value="CHROMATE ION TRANSPORTER (EUROFUNG)"/>
    <property type="match status" value="1"/>
</dbReference>
<dbReference type="GO" id="GO:0015109">
    <property type="term" value="F:chromate transmembrane transporter activity"/>
    <property type="evidence" value="ECO:0007669"/>
    <property type="project" value="InterPro"/>
</dbReference>
<keyword evidence="3" id="KW-1003">Cell membrane</keyword>
<dbReference type="PANTHER" id="PTHR33567:SF3">
    <property type="entry name" value="CHROMATE ION TRANSPORTER (EUROFUNG)"/>
    <property type="match status" value="1"/>
</dbReference>
<keyword evidence="8" id="KW-1185">Reference proteome</keyword>
<evidence type="ECO:0000313" key="8">
    <source>
        <dbReference type="Proteomes" id="UP000321901"/>
    </source>
</evidence>
<name>A0A511ZCS2_9BACL</name>
<keyword evidence="4" id="KW-0812">Transmembrane</keyword>
<comment type="similarity">
    <text evidence="2">Belongs to the chromate ion transporter (CHR) (TC 2.A.51) family.</text>
</comment>
<comment type="caution">
    <text evidence="7">The sequence shown here is derived from an EMBL/GenBank/DDBJ whole genome shotgun (WGS) entry which is preliminary data.</text>
</comment>
<sequence>MFDSFYRSGSLVFGGGHVVLPLLEQEFVPNGWLSEEAFLAGYGATQAVPGPLFGQRSK</sequence>
<dbReference type="Pfam" id="PF02417">
    <property type="entry name" value="Chromate_transp"/>
    <property type="match status" value="1"/>
</dbReference>
<evidence type="ECO:0000256" key="1">
    <source>
        <dbReference type="ARBA" id="ARBA00004651"/>
    </source>
</evidence>
<gene>
    <name evidence="7" type="ORF">SLU01_35570</name>
</gene>
<evidence type="ECO:0000313" key="7">
    <source>
        <dbReference type="EMBL" id="GEN85245.1"/>
    </source>
</evidence>
<evidence type="ECO:0000256" key="3">
    <source>
        <dbReference type="ARBA" id="ARBA00022475"/>
    </source>
</evidence>
<dbReference type="GO" id="GO:0005886">
    <property type="term" value="C:plasma membrane"/>
    <property type="evidence" value="ECO:0007669"/>
    <property type="project" value="UniProtKB-SubCell"/>
</dbReference>
<evidence type="ECO:0000256" key="2">
    <source>
        <dbReference type="ARBA" id="ARBA00005262"/>
    </source>
</evidence>
<keyword evidence="5" id="KW-1133">Transmembrane helix</keyword>
<keyword evidence="6" id="KW-0472">Membrane</keyword>